<evidence type="ECO:0000256" key="2">
    <source>
        <dbReference type="SAM" id="MobiDB-lite"/>
    </source>
</evidence>
<accession>A0A813ZB19</accession>
<dbReference type="GO" id="GO:0046872">
    <property type="term" value="F:metal ion binding"/>
    <property type="evidence" value="ECO:0007669"/>
    <property type="project" value="InterPro"/>
</dbReference>
<dbReference type="Gene3D" id="3.30.470.20">
    <property type="entry name" value="ATP-grasp fold, B domain"/>
    <property type="match status" value="1"/>
</dbReference>
<feature type="region of interest" description="Disordered" evidence="2">
    <location>
        <begin position="1"/>
        <end position="36"/>
    </location>
</feature>
<feature type="compositionally biased region" description="Low complexity" evidence="2">
    <location>
        <begin position="447"/>
        <end position="473"/>
    </location>
</feature>
<dbReference type="GO" id="GO:0070737">
    <property type="term" value="F:protein-glycine ligase activity, elongating"/>
    <property type="evidence" value="ECO:0007669"/>
    <property type="project" value="TreeGrafter"/>
</dbReference>
<dbReference type="GO" id="GO:0005524">
    <property type="term" value="F:ATP binding"/>
    <property type="evidence" value="ECO:0007669"/>
    <property type="project" value="UniProtKB-UniRule"/>
</dbReference>
<dbReference type="PROSITE" id="PS50975">
    <property type="entry name" value="ATP_GRASP"/>
    <property type="match status" value="1"/>
</dbReference>
<dbReference type="Proteomes" id="UP000663891">
    <property type="component" value="Unassembled WGS sequence"/>
</dbReference>
<dbReference type="InterPro" id="IPR027752">
    <property type="entry name" value="TTLL10"/>
</dbReference>
<organism evidence="4 5">
    <name type="scientific">Adineta steineri</name>
    <dbReference type="NCBI Taxonomy" id="433720"/>
    <lineage>
        <taxon>Eukaryota</taxon>
        <taxon>Metazoa</taxon>
        <taxon>Spiralia</taxon>
        <taxon>Gnathifera</taxon>
        <taxon>Rotifera</taxon>
        <taxon>Eurotatoria</taxon>
        <taxon>Bdelloidea</taxon>
        <taxon>Adinetida</taxon>
        <taxon>Adinetidae</taxon>
        <taxon>Adineta</taxon>
    </lineage>
</organism>
<feature type="compositionally biased region" description="Low complexity" evidence="2">
    <location>
        <begin position="482"/>
        <end position="504"/>
    </location>
</feature>
<reference evidence="4" key="1">
    <citation type="submission" date="2021-02" db="EMBL/GenBank/DDBJ databases">
        <authorList>
            <person name="Nowell W R."/>
        </authorList>
    </citation>
    <scope>NUCLEOTIDE SEQUENCE</scope>
</reference>
<feature type="domain" description="ATP-grasp" evidence="3">
    <location>
        <begin position="133"/>
        <end position="396"/>
    </location>
</feature>
<gene>
    <name evidence="4" type="ORF">VCS650_LOCUS9087</name>
</gene>
<keyword evidence="1" id="KW-0547">Nucleotide-binding</keyword>
<sequence>MADEHQSTSASDHPNVLTTTDNKTSNSIKKSEPHRENTLYTEPIPKCYIGVGNNPELIESILTSAGYERQTERTDDFKLKWVQCNSSVNWNVFKDGEQMVNHIQGEDYFTTKIQLWQSLQSYEKITLAANRRPNYFLTLNEFVPETYKLDEKNDRDAFFNIHKPGDVWICKPSGLNQGKGIYLVRDIDNLKSKFAEIDAMDKKKQVALKPMKRVIQRYIMNPLLVHGKKFDIRCFMLISSVKPLIALYHKGYLRLSMFDFDANDGNLLTHLTNQYMQKKDPKYYDLKEDTSWTMEQFNDYINEHILPNKNIEKDWVLNVLPKIIQRIMLNIIDSIRMRLKRRIGCFGLYGYDFMIDEEMKVWLIEVNVNPALATNTNTLLQAIPPVVQESILLSIECFEKIRHNQRIFPLRSIKGFRCIYNELERKGSLPYLEQKRTTSSTSSANIQKNPPQNSSPSNKPNLNNSLTNSPTSPKILPKITEQQQQQQQTYVTQKSPTTTTTNVTRPNQERAKLTRSSDSFISSTSTSTPPTTTTITTITHDPMVMRYQTIQRYRTNFEMLKPATVIAEDWKNLDKTQKDRLGVGGAKTLGHGTIASTSSSPSPSPSSPIISRQQDNWLVSGRQLTIVDTKTLGTWLKLKQHEHKELEEQQQQQEQFQSIKETNNHVEKSCQTSLGISLDVGSSSLSSQTPTNQIDIRSSLNLVNNQTKINKIRPTSAKLRTHSLSPADKPLKLKEKHNNTKQAWEYDDWYNLQDLTGITNKSALIYRLMRSRLEANLAKSITMSKDQANNKKKVSESTST</sequence>
<dbReference type="OrthoDB" id="202825at2759"/>
<evidence type="ECO:0000313" key="4">
    <source>
        <dbReference type="EMBL" id="CAF0896908.1"/>
    </source>
</evidence>
<dbReference type="InterPro" id="IPR011761">
    <property type="entry name" value="ATP-grasp"/>
</dbReference>
<dbReference type="PANTHER" id="PTHR46810">
    <property type="entry name" value="INACTIVE POLYGLYCYLASE TTLL10"/>
    <property type="match status" value="1"/>
</dbReference>
<feature type="compositionally biased region" description="Low complexity" evidence="2">
    <location>
        <begin position="514"/>
        <end position="535"/>
    </location>
</feature>
<feature type="region of interest" description="Disordered" evidence="2">
    <location>
        <begin position="431"/>
        <end position="535"/>
    </location>
</feature>
<protein>
    <recommendedName>
        <fullName evidence="3">ATP-grasp domain-containing protein</fullName>
    </recommendedName>
</protein>
<dbReference type="Pfam" id="PF03133">
    <property type="entry name" value="TTL"/>
    <property type="match status" value="1"/>
</dbReference>
<dbReference type="EMBL" id="CAJNON010000062">
    <property type="protein sequence ID" value="CAF0896908.1"/>
    <property type="molecule type" value="Genomic_DNA"/>
</dbReference>
<comment type="caution">
    <text evidence="4">The sequence shown here is derived from an EMBL/GenBank/DDBJ whole genome shotgun (WGS) entry which is preliminary data.</text>
</comment>
<feature type="region of interest" description="Disordered" evidence="2">
    <location>
        <begin position="591"/>
        <end position="611"/>
    </location>
</feature>
<name>A0A813ZB19_9BILA</name>
<dbReference type="InterPro" id="IPR004344">
    <property type="entry name" value="TTL/TTLL_fam"/>
</dbReference>
<feature type="compositionally biased region" description="Polar residues" evidence="2">
    <location>
        <begin position="7"/>
        <end position="28"/>
    </location>
</feature>
<evidence type="ECO:0000259" key="3">
    <source>
        <dbReference type="PROSITE" id="PS50975"/>
    </source>
</evidence>
<evidence type="ECO:0000256" key="1">
    <source>
        <dbReference type="PROSITE-ProRule" id="PRU00409"/>
    </source>
</evidence>
<feature type="compositionally biased region" description="Polar residues" evidence="2">
    <location>
        <begin position="437"/>
        <end position="446"/>
    </location>
</feature>
<proteinExistence type="predicted"/>
<dbReference type="PANTHER" id="PTHR46810:SF1">
    <property type="entry name" value="INACTIVE POLYGLYCYLASE TTLL10"/>
    <property type="match status" value="1"/>
</dbReference>
<dbReference type="SUPFAM" id="SSF56059">
    <property type="entry name" value="Glutathione synthetase ATP-binding domain-like"/>
    <property type="match status" value="1"/>
</dbReference>
<evidence type="ECO:0000313" key="5">
    <source>
        <dbReference type="Proteomes" id="UP000663891"/>
    </source>
</evidence>
<dbReference type="PROSITE" id="PS51221">
    <property type="entry name" value="TTL"/>
    <property type="match status" value="1"/>
</dbReference>
<keyword evidence="1" id="KW-0067">ATP-binding</keyword>
<dbReference type="AlphaFoldDB" id="A0A813ZB19"/>